<evidence type="ECO:0000313" key="13">
    <source>
        <dbReference type="Proteomes" id="UP001142055"/>
    </source>
</evidence>
<keyword evidence="7" id="KW-0067">ATP-binding</keyword>
<evidence type="ECO:0000256" key="5">
    <source>
        <dbReference type="ARBA" id="ARBA00022741"/>
    </source>
</evidence>
<dbReference type="EC" id="2.7.1.48" evidence="3"/>
<dbReference type="PRINTS" id="PR00988">
    <property type="entry name" value="URIDINKINASE"/>
</dbReference>
<feature type="region of interest" description="Disordered" evidence="10">
    <location>
        <begin position="1"/>
        <end position="33"/>
    </location>
</feature>
<protein>
    <recommendedName>
        <fullName evidence="3">uridine/cytidine kinase</fullName>
        <ecNumber evidence="3">2.7.1.48</ecNumber>
    </recommendedName>
</protein>
<dbReference type="Gene3D" id="3.40.50.300">
    <property type="entry name" value="P-loop containing nucleotide triphosphate hydrolases"/>
    <property type="match status" value="1"/>
</dbReference>
<evidence type="ECO:0000313" key="12">
    <source>
        <dbReference type="EMBL" id="KAJ6221150.1"/>
    </source>
</evidence>
<feature type="compositionally biased region" description="Basic residues" evidence="10">
    <location>
        <begin position="495"/>
        <end position="511"/>
    </location>
</feature>
<evidence type="ECO:0000256" key="6">
    <source>
        <dbReference type="ARBA" id="ARBA00022777"/>
    </source>
</evidence>
<comment type="pathway">
    <text evidence="1">Pyrimidine metabolism; UMP biosynthesis via salvage pathway; UMP from uridine: step 1/1.</text>
</comment>
<dbReference type="GO" id="GO:0004849">
    <property type="term" value="F:uridine kinase activity"/>
    <property type="evidence" value="ECO:0007669"/>
    <property type="project" value="UniProtKB-EC"/>
</dbReference>
<evidence type="ECO:0000256" key="3">
    <source>
        <dbReference type="ARBA" id="ARBA00012137"/>
    </source>
</evidence>
<dbReference type="FunFam" id="3.40.50.300:FF:001802">
    <property type="entry name" value="Uridine-cytidine kinase 1"/>
    <property type="match status" value="1"/>
</dbReference>
<dbReference type="NCBIfam" id="NF004018">
    <property type="entry name" value="PRK05480.1"/>
    <property type="match status" value="1"/>
</dbReference>
<keyword evidence="4" id="KW-0808">Transferase</keyword>
<feature type="compositionally biased region" description="Basic and acidic residues" evidence="10">
    <location>
        <begin position="559"/>
        <end position="576"/>
    </location>
</feature>
<evidence type="ECO:0000259" key="11">
    <source>
        <dbReference type="Pfam" id="PF00485"/>
    </source>
</evidence>
<evidence type="ECO:0000256" key="2">
    <source>
        <dbReference type="ARBA" id="ARBA00005408"/>
    </source>
</evidence>
<dbReference type="Proteomes" id="UP001142055">
    <property type="component" value="Chromosome 2"/>
</dbReference>
<evidence type="ECO:0000256" key="8">
    <source>
        <dbReference type="ARBA" id="ARBA00047436"/>
    </source>
</evidence>
<gene>
    <name evidence="12" type="ORF">RDWZM_006962</name>
</gene>
<feature type="compositionally biased region" description="Acidic residues" evidence="10">
    <location>
        <begin position="541"/>
        <end position="558"/>
    </location>
</feature>
<accession>A0A9Q0MCB0</accession>
<feature type="domain" description="Phosphoribulokinase/uridine kinase" evidence="11">
    <location>
        <begin position="46"/>
        <end position="244"/>
    </location>
</feature>
<comment type="catalytic activity">
    <reaction evidence="8">
        <text>cytidine + ATP = CMP + ADP + H(+)</text>
        <dbReference type="Rhea" id="RHEA:24674"/>
        <dbReference type="ChEBI" id="CHEBI:15378"/>
        <dbReference type="ChEBI" id="CHEBI:17562"/>
        <dbReference type="ChEBI" id="CHEBI:30616"/>
        <dbReference type="ChEBI" id="CHEBI:60377"/>
        <dbReference type="ChEBI" id="CHEBI:456216"/>
        <dbReference type="EC" id="2.7.1.48"/>
    </reaction>
</comment>
<feature type="compositionally biased region" description="Polar residues" evidence="10">
    <location>
        <begin position="17"/>
        <end position="28"/>
    </location>
</feature>
<dbReference type="InterPro" id="IPR027417">
    <property type="entry name" value="P-loop_NTPase"/>
</dbReference>
<dbReference type="Pfam" id="PF00485">
    <property type="entry name" value="PRK"/>
    <property type="match status" value="1"/>
</dbReference>
<evidence type="ECO:0000256" key="4">
    <source>
        <dbReference type="ARBA" id="ARBA00022679"/>
    </source>
</evidence>
<comment type="catalytic activity">
    <reaction evidence="9">
        <text>uridine + ATP = UMP + ADP + H(+)</text>
        <dbReference type="Rhea" id="RHEA:16825"/>
        <dbReference type="ChEBI" id="CHEBI:15378"/>
        <dbReference type="ChEBI" id="CHEBI:16704"/>
        <dbReference type="ChEBI" id="CHEBI:30616"/>
        <dbReference type="ChEBI" id="CHEBI:57865"/>
        <dbReference type="ChEBI" id="CHEBI:456216"/>
        <dbReference type="EC" id="2.7.1.48"/>
    </reaction>
</comment>
<feature type="region of interest" description="Disordered" evidence="10">
    <location>
        <begin position="432"/>
        <end position="458"/>
    </location>
</feature>
<keyword evidence="13" id="KW-1185">Reference proteome</keyword>
<comment type="caution">
    <text evidence="12">The sequence shown here is derived from an EMBL/GenBank/DDBJ whole genome shotgun (WGS) entry which is preliminary data.</text>
</comment>
<evidence type="ECO:0000256" key="9">
    <source>
        <dbReference type="ARBA" id="ARBA00048909"/>
    </source>
</evidence>
<evidence type="ECO:0000256" key="7">
    <source>
        <dbReference type="ARBA" id="ARBA00022840"/>
    </source>
</evidence>
<proteinExistence type="inferred from homology"/>
<sequence length="588" mass="65534">MASTSDTEMSVRERRVQTTSLDDASNSMSKKKTKPLRYSFQKKPFVIGVAGGTASGKSTVCSKIMNKLGPVHPNAHYLTQRPVICISQDSFYRKLSDDERALAATGNFNFDHPSAFDVKLMVQTLRDVQYGKTVRIPVYNYEDNEVGSSEEVIYPADVVLVEGLLLFYFPEVREMFHMKVFVDTDPDTRLARRVMRDVNVRHRPLDFVLNVYKKFVKPSFEEFCFPTKKFADIIVPRGPDNEVAVDLIVTHVRSIFDPSKRHQSIKYHDESDEDCTNECQPMNRSKNSAKKKNRKTNKKGGRSKRVSNESGNYSPILSVINGKCITPTLNGNYSIKNKENGIGINGTHHGKYDAISPILLSSSAPSHLAGFDQLYHNGYDNGDDATTIVTNGKCNGHLETDDEYDDLPFASINGHSEVAALVPSVTISSCSMMSPSKAKKNGSVKNGNSGNKQQQQSQQQPSAAAIVLVAIAIDLIVQTIRDLITNVTTTSSSFNKRHHHRRPNGRAHRHVVSNGESFSSTPSTPIDELSPSHHGQHVVQCEDEDADEDTDDDEDQSDKDDHEPRNRTRHLSDSGKDISYNRIMPKDG</sequence>
<dbReference type="EMBL" id="JAPWDV010000002">
    <property type="protein sequence ID" value="KAJ6221150.1"/>
    <property type="molecule type" value="Genomic_DNA"/>
</dbReference>
<evidence type="ECO:0000256" key="1">
    <source>
        <dbReference type="ARBA" id="ARBA00004690"/>
    </source>
</evidence>
<dbReference type="AlphaFoldDB" id="A0A9Q0MCB0"/>
<name>A0A9Q0MCB0_BLOTA</name>
<reference evidence="12" key="1">
    <citation type="submission" date="2022-12" db="EMBL/GenBank/DDBJ databases">
        <title>Genome assemblies of Blomia tropicalis.</title>
        <authorList>
            <person name="Cui Y."/>
        </authorList>
    </citation>
    <scope>NUCLEOTIDE SEQUENCE</scope>
    <source>
        <tissue evidence="12">Adult mites</tissue>
    </source>
</reference>
<dbReference type="InterPro" id="IPR006083">
    <property type="entry name" value="PRK/URK"/>
</dbReference>
<comment type="similarity">
    <text evidence="2">Belongs to the uridine kinase family.</text>
</comment>
<dbReference type="PANTHER" id="PTHR10285">
    <property type="entry name" value="URIDINE KINASE"/>
    <property type="match status" value="1"/>
</dbReference>
<keyword evidence="6" id="KW-0418">Kinase</keyword>
<dbReference type="SUPFAM" id="SSF52540">
    <property type="entry name" value="P-loop containing nucleoside triphosphate hydrolases"/>
    <property type="match status" value="1"/>
</dbReference>
<feature type="compositionally biased region" description="Basic residues" evidence="10">
    <location>
        <begin position="287"/>
        <end position="305"/>
    </location>
</feature>
<feature type="compositionally biased region" description="Low complexity" evidence="10">
    <location>
        <begin position="443"/>
        <end position="458"/>
    </location>
</feature>
<feature type="region of interest" description="Disordered" evidence="10">
    <location>
        <begin position="266"/>
        <end position="312"/>
    </location>
</feature>
<dbReference type="CDD" id="cd02023">
    <property type="entry name" value="UMPK"/>
    <property type="match status" value="1"/>
</dbReference>
<dbReference type="InterPro" id="IPR000764">
    <property type="entry name" value="Uridine_kinase-like"/>
</dbReference>
<evidence type="ECO:0000256" key="10">
    <source>
        <dbReference type="SAM" id="MobiDB-lite"/>
    </source>
</evidence>
<dbReference type="GO" id="GO:0005524">
    <property type="term" value="F:ATP binding"/>
    <property type="evidence" value="ECO:0007669"/>
    <property type="project" value="UniProtKB-KW"/>
</dbReference>
<organism evidence="12 13">
    <name type="scientific">Blomia tropicalis</name>
    <name type="common">Mite</name>
    <dbReference type="NCBI Taxonomy" id="40697"/>
    <lineage>
        <taxon>Eukaryota</taxon>
        <taxon>Metazoa</taxon>
        <taxon>Ecdysozoa</taxon>
        <taxon>Arthropoda</taxon>
        <taxon>Chelicerata</taxon>
        <taxon>Arachnida</taxon>
        <taxon>Acari</taxon>
        <taxon>Acariformes</taxon>
        <taxon>Sarcoptiformes</taxon>
        <taxon>Astigmata</taxon>
        <taxon>Glycyphagoidea</taxon>
        <taxon>Echimyopodidae</taxon>
        <taxon>Blomia</taxon>
    </lineage>
</organism>
<feature type="compositionally biased region" description="Polar residues" evidence="10">
    <location>
        <begin position="514"/>
        <end position="524"/>
    </location>
</feature>
<keyword evidence="5" id="KW-0547">Nucleotide-binding</keyword>
<feature type="region of interest" description="Disordered" evidence="10">
    <location>
        <begin position="490"/>
        <end position="588"/>
    </location>
</feature>